<gene>
    <name evidence="1" type="ORF">GTQ34_16570</name>
</gene>
<sequence length="311" mass="34368">TFVLLHHVHHKFDKKTEKTITLVKKADWGIHHALSQNFPLNDSTLLDSDDSDGIKVTLVRSYWGVFEKFVAISKFRKNRFIKTALIGGKLDQDFAALYLQDNNRPLVIAGKSKITGKAFLPTQGIRPGGIGGEFYRFKTPIFGGMQQSSSKLPTINHELRTNLKTLLKQSLTGMEKSHMAYRDELKLANSFASPIKFIYGDLLRISGANLAGNIVLKANGTIIIEANSIIKDVLFVAPKIIIENGFKGTLQAIASESINVEKNVVLEYPSALVVESKETPNRKVSNSFGIHVQGNAIINGILAYLDDSDET</sequence>
<evidence type="ECO:0000313" key="2">
    <source>
        <dbReference type="Proteomes" id="UP000667650"/>
    </source>
</evidence>
<feature type="non-terminal residue" evidence="1">
    <location>
        <position position="1"/>
    </location>
</feature>
<proteinExistence type="predicted"/>
<evidence type="ECO:0000313" key="1">
    <source>
        <dbReference type="EMBL" id="NAY93523.1"/>
    </source>
</evidence>
<name>A0A964TEL4_9FLAO</name>
<dbReference type="AlphaFoldDB" id="A0A964TEL4"/>
<dbReference type="RefSeq" id="WP_166524927.1">
    <property type="nucleotide sequence ID" value="NZ_JAAABI010000027.1"/>
</dbReference>
<feature type="non-terminal residue" evidence="1">
    <location>
        <position position="311"/>
    </location>
</feature>
<dbReference type="Proteomes" id="UP000667650">
    <property type="component" value="Unassembled WGS sequence"/>
</dbReference>
<comment type="caution">
    <text evidence="1">The sequence shown here is derived from an EMBL/GenBank/DDBJ whole genome shotgun (WGS) entry which is preliminary data.</text>
</comment>
<reference evidence="1" key="1">
    <citation type="submission" date="2020-01" db="EMBL/GenBank/DDBJ databases">
        <title>Muricauda ochracea sp. nov., isolated from a tidal flat of Garorim bay in Korea.</title>
        <authorList>
            <person name="Kim D."/>
            <person name="Yoo Y."/>
            <person name="Kim J.-J."/>
        </authorList>
    </citation>
    <scope>NUCLEOTIDE SEQUENCE</scope>
    <source>
        <strain evidence="1">JGD-17</strain>
    </source>
</reference>
<organism evidence="1 2">
    <name type="scientific">Flagellimonas ochracea</name>
    <dbReference type="NCBI Taxonomy" id="2696472"/>
    <lineage>
        <taxon>Bacteria</taxon>
        <taxon>Pseudomonadati</taxon>
        <taxon>Bacteroidota</taxon>
        <taxon>Flavobacteriia</taxon>
        <taxon>Flavobacteriales</taxon>
        <taxon>Flavobacteriaceae</taxon>
        <taxon>Flagellimonas</taxon>
    </lineage>
</organism>
<dbReference type="EMBL" id="JAAABI010000027">
    <property type="protein sequence ID" value="NAY93523.1"/>
    <property type="molecule type" value="Genomic_DNA"/>
</dbReference>
<protein>
    <submittedName>
        <fullName evidence="1">Uncharacterized protein</fullName>
    </submittedName>
</protein>
<keyword evidence="2" id="KW-1185">Reference proteome</keyword>
<accession>A0A964TEL4</accession>